<keyword evidence="2" id="KW-0489">Methyltransferase</keyword>
<proteinExistence type="predicted"/>
<dbReference type="GO" id="GO:0008757">
    <property type="term" value="F:S-adenosylmethionine-dependent methyltransferase activity"/>
    <property type="evidence" value="ECO:0007669"/>
    <property type="project" value="InterPro"/>
</dbReference>
<name>A0AAV4FCH6_9GAST</name>
<accession>A0AAV4FCH6</accession>
<dbReference type="SUPFAM" id="SSF53335">
    <property type="entry name" value="S-adenosyl-L-methionine-dependent methyltransferases"/>
    <property type="match status" value="1"/>
</dbReference>
<evidence type="ECO:0000313" key="2">
    <source>
        <dbReference type="EMBL" id="GFR70993.1"/>
    </source>
</evidence>
<gene>
    <name evidence="2" type="ORF">ElyMa_003801200</name>
</gene>
<evidence type="ECO:0000313" key="3">
    <source>
        <dbReference type="Proteomes" id="UP000762676"/>
    </source>
</evidence>
<dbReference type="PANTHER" id="PTHR43861">
    <property type="entry name" value="TRANS-ACONITATE 2-METHYLTRANSFERASE-RELATED"/>
    <property type="match status" value="1"/>
</dbReference>
<keyword evidence="2" id="KW-0808">Transferase</keyword>
<dbReference type="PANTHER" id="PTHR43861:SF1">
    <property type="entry name" value="TRANS-ACONITATE 2-METHYLTRANSFERASE"/>
    <property type="match status" value="1"/>
</dbReference>
<sequence length="263" mass="28792">MAGNCTATGITLSQTTVSPAQHILSSLNFYALCRSNRYIQSRGSNPVNNQELQKIAIQLACPSGEDGTAIAEKMNETNAFITERSIEALAPTAGERIVEIGPGNGLLSRPLIRALEKNGDYIALEPSVEMVEQAWNNLSGLGAAPVTIFTDDSFSAPVISHSVDGVMAVNVLYFIDDLDALFRKIISWLKPDGRAVFGIRSDQCLKAIPYTRYGFRIRSLEEIQVSLLASGFKHVDYSYYDEGLQPFDELEIPLDALIIKAIM</sequence>
<dbReference type="InterPro" id="IPR029063">
    <property type="entry name" value="SAM-dependent_MTases_sf"/>
</dbReference>
<organism evidence="2 3">
    <name type="scientific">Elysia marginata</name>
    <dbReference type="NCBI Taxonomy" id="1093978"/>
    <lineage>
        <taxon>Eukaryota</taxon>
        <taxon>Metazoa</taxon>
        <taxon>Spiralia</taxon>
        <taxon>Lophotrochozoa</taxon>
        <taxon>Mollusca</taxon>
        <taxon>Gastropoda</taxon>
        <taxon>Heterobranchia</taxon>
        <taxon>Euthyneura</taxon>
        <taxon>Panpulmonata</taxon>
        <taxon>Sacoglossa</taxon>
        <taxon>Placobranchoidea</taxon>
        <taxon>Plakobranchidae</taxon>
        <taxon>Elysia</taxon>
    </lineage>
</organism>
<dbReference type="GO" id="GO:0032259">
    <property type="term" value="P:methylation"/>
    <property type="evidence" value="ECO:0007669"/>
    <property type="project" value="UniProtKB-KW"/>
</dbReference>
<feature type="domain" description="Methyltransferase type 11" evidence="1">
    <location>
        <begin position="98"/>
        <end position="197"/>
    </location>
</feature>
<evidence type="ECO:0000259" key="1">
    <source>
        <dbReference type="Pfam" id="PF08241"/>
    </source>
</evidence>
<dbReference type="Gene3D" id="3.40.50.150">
    <property type="entry name" value="Vaccinia Virus protein VP39"/>
    <property type="match status" value="1"/>
</dbReference>
<dbReference type="EMBL" id="BMAT01007765">
    <property type="protein sequence ID" value="GFR70993.1"/>
    <property type="molecule type" value="Genomic_DNA"/>
</dbReference>
<protein>
    <submittedName>
        <fullName evidence="2">Methyltransferase type 11</fullName>
    </submittedName>
</protein>
<dbReference type="AlphaFoldDB" id="A0AAV4FCH6"/>
<dbReference type="Pfam" id="PF08241">
    <property type="entry name" value="Methyltransf_11"/>
    <property type="match status" value="1"/>
</dbReference>
<dbReference type="CDD" id="cd02440">
    <property type="entry name" value="AdoMet_MTases"/>
    <property type="match status" value="1"/>
</dbReference>
<dbReference type="Proteomes" id="UP000762676">
    <property type="component" value="Unassembled WGS sequence"/>
</dbReference>
<dbReference type="InterPro" id="IPR013216">
    <property type="entry name" value="Methyltransf_11"/>
</dbReference>
<comment type="caution">
    <text evidence="2">The sequence shown here is derived from an EMBL/GenBank/DDBJ whole genome shotgun (WGS) entry which is preliminary data.</text>
</comment>
<keyword evidence="3" id="KW-1185">Reference proteome</keyword>
<reference evidence="2 3" key="1">
    <citation type="journal article" date="2021" name="Elife">
        <title>Chloroplast acquisition without the gene transfer in kleptoplastic sea slugs, Plakobranchus ocellatus.</title>
        <authorList>
            <person name="Maeda T."/>
            <person name="Takahashi S."/>
            <person name="Yoshida T."/>
            <person name="Shimamura S."/>
            <person name="Takaki Y."/>
            <person name="Nagai Y."/>
            <person name="Toyoda A."/>
            <person name="Suzuki Y."/>
            <person name="Arimoto A."/>
            <person name="Ishii H."/>
            <person name="Satoh N."/>
            <person name="Nishiyama T."/>
            <person name="Hasebe M."/>
            <person name="Maruyama T."/>
            <person name="Minagawa J."/>
            <person name="Obokata J."/>
            <person name="Shigenobu S."/>
        </authorList>
    </citation>
    <scope>NUCLEOTIDE SEQUENCE [LARGE SCALE GENOMIC DNA]</scope>
</reference>